<evidence type="ECO:0000313" key="2">
    <source>
        <dbReference type="Proteomes" id="UP001165960"/>
    </source>
</evidence>
<keyword evidence="2" id="KW-1185">Reference proteome</keyword>
<keyword evidence="1" id="KW-0489">Methyltransferase</keyword>
<keyword evidence="1" id="KW-0808">Transferase</keyword>
<comment type="caution">
    <text evidence="1">The sequence shown here is derived from an EMBL/GenBank/DDBJ whole genome shotgun (WGS) entry which is preliminary data.</text>
</comment>
<dbReference type="Proteomes" id="UP001165960">
    <property type="component" value="Unassembled WGS sequence"/>
</dbReference>
<organism evidence="1 2">
    <name type="scientific">Entomophthora muscae</name>
    <dbReference type="NCBI Taxonomy" id="34485"/>
    <lineage>
        <taxon>Eukaryota</taxon>
        <taxon>Fungi</taxon>
        <taxon>Fungi incertae sedis</taxon>
        <taxon>Zoopagomycota</taxon>
        <taxon>Entomophthoromycotina</taxon>
        <taxon>Entomophthoromycetes</taxon>
        <taxon>Entomophthorales</taxon>
        <taxon>Entomophthoraceae</taxon>
        <taxon>Entomophthora</taxon>
    </lineage>
</organism>
<accession>A0ACC2T788</accession>
<gene>
    <name evidence="1" type="primary">TRM13</name>
    <name evidence="1" type="ORF">DSO57_1007920</name>
</gene>
<dbReference type="EC" id="2.1.1.225" evidence="1"/>
<reference evidence="1" key="1">
    <citation type="submission" date="2022-04" db="EMBL/GenBank/DDBJ databases">
        <title>Genome of the entomopathogenic fungus Entomophthora muscae.</title>
        <authorList>
            <person name="Elya C."/>
            <person name="Lovett B.R."/>
            <person name="Lee E."/>
            <person name="Macias A.M."/>
            <person name="Hajek A.E."/>
            <person name="De Bivort B.L."/>
            <person name="Kasson M.T."/>
            <person name="De Fine Licht H.H."/>
            <person name="Stajich J.E."/>
        </authorList>
    </citation>
    <scope>NUCLEOTIDE SEQUENCE</scope>
    <source>
        <strain evidence="1">Berkeley</strain>
    </source>
</reference>
<evidence type="ECO:0000313" key="1">
    <source>
        <dbReference type="EMBL" id="KAJ9070460.1"/>
    </source>
</evidence>
<sequence>MSSVAEKREINDSQEPLTSDDILKTDSGIKRQKLESNQGEQPPVPSRPKQCHFYVKRKRRYCSLTTKLGFKYCGEHLTCASEEEIKTLELQNSEASDKNSYSIAGKRRIPCPFDAKHSTVESFLLQLKKEGDVLVPGFLTEVLDHDSLCKQKEKKTDIKHADQQASLIGHLEKNGLLDPKNCFIEFGAGKGELSLYVYHALKSAQLTNEKAKLPNQASPFVLVDRNNFRFKGIPQKSKNSLFHRVTIDIKDLDLTKLEIIQNRPVVAFSKHLCGAATDLTLRSLSHFAKAGTSGKIAGIVIALCCHHACSVNSYTGLDFLLEKNIIGDVKQFSWLSSIGSWATCGLRDNAASHGTNYLEVSSESTHFTGLPHREREQLGYTAKRVIDLGRLEYARSVLGLDSKLVHYVSKELSLENLALVAIPGKIDENTN</sequence>
<proteinExistence type="predicted"/>
<protein>
    <submittedName>
        <fullName evidence="1">tRNA:m4X modification enzyme</fullName>
        <ecNumber evidence="1">2.1.1.225</ecNumber>
    </submittedName>
</protein>
<dbReference type="EMBL" id="QTSX02003574">
    <property type="protein sequence ID" value="KAJ9070460.1"/>
    <property type="molecule type" value="Genomic_DNA"/>
</dbReference>
<name>A0ACC2T788_9FUNG</name>